<keyword evidence="5" id="KW-0997">Cell inner membrane</keyword>
<dbReference type="PANTHER" id="PTHR30386">
    <property type="entry name" value="MEMBRANE FUSION SUBUNIT OF EMRAB-TOLC MULTIDRUG EFFLUX PUMP"/>
    <property type="match status" value="1"/>
</dbReference>
<evidence type="ECO:0000259" key="12">
    <source>
        <dbReference type="Pfam" id="PF26002"/>
    </source>
</evidence>
<organism evidence="13 14">
    <name type="scientific">Desulfobulbus oralis</name>
    <dbReference type="NCBI Taxonomy" id="1986146"/>
    <lineage>
        <taxon>Bacteria</taxon>
        <taxon>Pseudomonadati</taxon>
        <taxon>Thermodesulfobacteriota</taxon>
        <taxon>Desulfobulbia</taxon>
        <taxon>Desulfobulbales</taxon>
        <taxon>Desulfobulbaceae</taxon>
        <taxon>Desulfobulbus</taxon>
    </lineage>
</organism>
<dbReference type="InterPro" id="IPR058781">
    <property type="entry name" value="HH_AprE-like"/>
</dbReference>
<dbReference type="Gene3D" id="2.40.50.100">
    <property type="match status" value="1"/>
</dbReference>
<dbReference type="InterPro" id="IPR010129">
    <property type="entry name" value="T1SS_HlyD"/>
</dbReference>
<name>A0A2L1GN23_9BACT</name>
<accession>A0A2L1GN23</accession>
<evidence type="ECO:0000256" key="10">
    <source>
        <dbReference type="SAM" id="Phobius"/>
    </source>
</evidence>
<dbReference type="NCBIfam" id="TIGR01843">
    <property type="entry name" value="type_I_hlyD"/>
    <property type="match status" value="1"/>
</dbReference>
<feature type="transmembrane region" description="Helical" evidence="10">
    <location>
        <begin position="47"/>
        <end position="65"/>
    </location>
</feature>
<keyword evidence="3" id="KW-0813">Transport</keyword>
<dbReference type="InterPro" id="IPR050739">
    <property type="entry name" value="MFP"/>
</dbReference>
<dbReference type="Proteomes" id="UP000239867">
    <property type="component" value="Chromosome"/>
</dbReference>
<reference evidence="13 14" key="1">
    <citation type="journal article" date="2018" name="MBio">
        <title>Insights into the evolution of host association through the isolation and characterization of a novel human periodontal pathobiont, Desulfobulbus oralis.</title>
        <authorList>
            <person name="Cross K.L."/>
            <person name="Chirania P."/>
            <person name="Xiong W."/>
            <person name="Beall C.J."/>
            <person name="Elkins J.G."/>
            <person name="Giannone R.J."/>
            <person name="Griffen A.L."/>
            <person name="Guss A.M."/>
            <person name="Hettich R.L."/>
            <person name="Joshi S.S."/>
            <person name="Mokrzan E.M."/>
            <person name="Martin R.K."/>
            <person name="Zhulin I.B."/>
            <person name="Leys E.J."/>
            <person name="Podar M."/>
        </authorList>
    </citation>
    <scope>NUCLEOTIDE SEQUENCE [LARGE SCALE GENOMIC DNA]</scope>
    <source>
        <strain evidence="13 14">ORNL</strain>
    </source>
</reference>
<dbReference type="Gene3D" id="1.10.287.470">
    <property type="entry name" value="Helix hairpin bin"/>
    <property type="match status" value="1"/>
</dbReference>
<dbReference type="PROSITE" id="PS00543">
    <property type="entry name" value="HLYD_FAMILY"/>
    <property type="match status" value="1"/>
</dbReference>
<dbReference type="PRINTS" id="PR01490">
    <property type="entry name" value="RTXTOXIND"/>
</dbReference>
<keyword evidence="6 10" id="KW-0812">Transmembrane</keyword>
<dbReference type="GO" id="GO:0005886">
    <property type="term" value="C:plasma membrane"/>
    <property type="evidence" value="ECO:0007669"/>
    <property type="project" value="UniProtKB-SubCell"/>
</dbReference>
<gene>
    <name evidence="13" type="ORF">CAY53_05965</name>
</gene>
<evidence type="ECO:0000256" key="4">
    <source>
        <dbReference type="ARBA" id="ARBA00022475"/>
    </source>
</evidence>
<evidence type="ECO:0000259" key="11">
    <source>
        <dbReference type="Pfam" id="PF25994"/>
    </source>
</evidence>
<comment type="subcellular location">
    <subcellularLocation>
        <location evidence="1">Cell inner membrane</location>
        <topology evidence="1">Single-pass membrane protein</topology>
    </subcellularLocation>
</comment>
<dbReference type="OrthoDB" id="9810980at2"/>
<protein>
    <submittedName>
        <fullName evidence="13">Uncharacterized protein</fullName>
    </submittedName>
</protein>
<dbReference type="GO" id="GO:0009306">
    <property type="term" value="P:protein secretion"/>
    <property type="evidence" value="ECO:0007669"/>
    <property type="project" value="InterPro"/>
</dbReference>
<keyword evidence="8 10" id="KW-0472">Membrane</keyword>
<evidence type="ECO:0000256" key="3">
    <source>
        <dbReference type="ARBA" id="ARBA00022448"/>
    </source>
</evidence>
<evidence type="ECO:0000313" key="13">
    <source>
        <dbReference type="EMBL" id="AVD71085.1"/>
    </source>
</evidence>
<evidence type="ECO:0000256" key="1">
    <source>
        <dbReference type="ARBA" id="ARBA00004377"/>
    </source>
</evidence>
<dbReference type="AlphaFoldDB" id="A0A2L1GN23"/>
<dbReference type="Pfam" id="PF25994">
    <property type="entry name" value="HH_AprE"/>
    <property type="match status" value="1"/>
</dbReference>
<dbReference type="PANTHER" id="PTHR30386:SF27">
    <property type="entry name" value="MEMBRANE FUSION PROTEIN (MFP) FAMILY PROTEIN"/>
    <property type="match status" value="1"/>
</dbReference>
<evidence type="ECO:0000256" key="6">
    <source>
        <dbReference type="ARBA" id="ARBA00022692"/>
    </source>
</evidence>
<evidence type="ECO:0000256" key="2">
    <source>
        <dbReference type="ARBA" id="ARBA00009477"/>
    </source>
</evidence>
<feature type="domain" description="AprE-like beta-barrel" evidence="12">
    <location>
        <begin position="345"/>
        <end position="436"/>
    </location>
</feature>
<keyword evidence="9" id="KW-0175">Coiled coil</keyword>
<dbReference type="Gene3D" id="2.40.30.170">
    <property type="match status" value="1"/>
</dbReference>
<keyword evidence="7 10" id="KW-1133">Transmembrane helix</keyword>
<dbReference type="InterPro" id="IPR006144">
    <property type="entry name" value="Secretion_HlyD_CS"/>
</dbReference>
<dbReference type="EMBL" id="CP021255">
    <property type="protein sequence ID" value="AVD71085.1"/>
    <property type="molecule type" value="Genomic_DNA"/>
</dbReference>
<evidence type="ECO:0000256" key="7">
    <source>
        <dbReference type="ARBA" id="ARBA00022989"/>
    </source>
</evidence>
<evidence type="ECO:0000256" key="5">
    <source>
        <dbReference type="ARBA" id="ARBA00022519"/>
    </source>
</evidence>
<keyword evidence="4" id="KW-1003">Cell membrane</keyword>
<evidence type="ECO:0000313" key="14">
    <source>
        <dbReference type="Proteomes" id="UP000239867"/>
    </source>
</evidence>
<feature type="coiled-coil region" evidence="9">
    <location>
        <begin position="240"/>
        <end position="303"/>
    </location>
</feature>
<evidence type="ECO:0000256" key="8">
    <source>
        <dbReference type="ARBA" id="ARBA00023136"/>
    </source>
</evidence>
<dbReference type="InterPro" id="IPR058982">
    <property type="entry name" value="Beta-barrel_AprE"/>
</dbReference>
<dbReference type="KEGG" id="deo:CAY53_05965"/>
<keyword evidence="14" id="KW-1185">Reference proteome</keyword>
<evidence type="ECO:0000256" key="9">
    <source>
        <dbReference type="SAM" id="Coils"/>
    </source>
</evidence>
<sequence length="459" mass="50820">MSPMKLIRRFRAALADLLAAQGPGHEDDFSPVALEVLDQPPAPFARAALLLILLLALILLAWSALAKVDIVVSATGVVVPRGKVKVIQPMEGGRVTAIHVRDGQQVRRDEVLVTMDSTESQADLTTIRQELESAALSAMRLRAQLSGDESLFQPGPASRAAEVKLQRDLLRESLLTEKARQAAMANELSRNQAERESLMASVDKQERALPLLKKMHEKKRHMLRKGLIPEIEYIQAQMAFDDASGNLEAEKGRLRAAEAQLAKAMQESQLEEREKKRDLLAELSEALNRRDTLTQELAKAANKQEYSELRAPIDGFVQQLAIHTIGGVVTPAQTLMVIVPLDDGLEVEAKVLNKDIGLIAGGQQVSVKVTAYPYTRYGDIAGGIEWVAQDAVMDEQLGPIYPVRISLQSTRLPRLVDRREGLLSPGMTVTTDIKVGKRRVIEFFLTPILRYTQESFREH</sequence>
<feature type="domain" description="AprE-like long alpha-helical hairpin" evidence="11">
    <location>
        <begin position="120"/>
        <end position="302"/>
    </location>
</feature>
<proteinExistence type="inferred from homology"/>
<dbReference type="Pfam" id="PF26002">
    <property type="entry name" value="Beta-barrel_AprE"/>
    <property type="match status" value="1"/>
</dbReference>
<dbReference type="RefSeq" id="WP_104936360.1">
    <property type="nucleotide sequence ID" value="NZ_CP021255.1"/>
</dbReference>
<comment type="similarity">
    <text evidence="2">Belongs to the membrane fusion protein (MFP) (TC 8.A.1) family.</text>
</comment>